<dbReference type="Proteomes" id="UP000680638">
    <property type="component" value="Unassembled WGS sequence"/>
</dbReference>
<keyword evidence="2" id="KW-1185">Reference proteome</keyword>
<dbReference type="EMBL" id="BORW01000021">
    <property type="protein sequence ID" value="GIO68770.1"/>
    <property type="molecule type" value="Genomic_DNA"/>
</dbReference>
<accession>A0ABQ4LZR2</accession>
<reference evidence="1 2" key="1">
    <citation type="submission" date="2021-03" db="EMBL/GenBank/DDBJ databases">
        <title>Antimicrobial resistance genes in bacteria isolated from Japanese honey, and their potential for conferring macrolide and lincosamide resistance in the American foulbrood pathogen Paenibacillus larvae.</title>
        <authorList>
            <person name="Okamoto M."/>
            <person name="Kumagai M."/>
            <person name="Kanamori H."/>
            <person name="Takamatsu D."/>
        </authorList>
    </citation>
    <scope>NUCLEOTIDE SEQUENCE [LARGE SCALE GENOMIC DNA]</scope>
    <source>
        <strain evidence="1 2">J21TS3</strain>
    </source>
</reference>
<sequence length="120" mass="13140">MGLFMVIILAGCLNDNDMAFTGESQNWSARYEVSHTIDDNHRNTLTLTYEGDDPAHVGTVKYKYAATSGEGSGETELSGRREIVHQSGGNGAIPLKDSIIEVTVEWNGHKEELKLSANKK</sequence>
<evidence type="ECO:0000313" key="1">
    <source>
        <dbReference type="EMBL" id="GIO68770.1"/>
    </source>
</evidence>
<evidence type="ECO:0000313" key="2">
    <source>
        <dbReference type="Proteomes" id="UP000680638"/>
    </source>
</evidence>
<protein>
    <submittedName>
        <fullName evidence="1">Uncharacterized protein</fullName>
    </submittedName>
</protein>
<organism evidence="1 2">
    <name type="scientific">Paenibacillus cookii</name>
    <dbReference type="NCBI Taxonomy" id="157839"/>
    <lineage>
        <taxon>Bacteria</taxon>
        <taxon>Bacillati</taxon>
        <taxon>Bacillota</taxon>
        <taxon>Bacilli</taxon>
        <taxon>Bacillales</taxon>
        <taxon>Paenibacillaceae</taxon>
        <taxon>Paenibacillus</taxon>
    </lineage>
</organism>
<comment type="caution">
    <text evidence="1">The sequence shown here is derived from an EMBL/GenBank/DDBJ whole genome shotgun (WGS) entry which is preliminary data.</text>
</comment>
<dbReference type="RefSeq" id="WP_212951301.1">
    <property type="nucleotide sequence ID" value="NZ_BORW01000021.1"/>
</dbReference>
<gene>
    <name evidence="1" type="ORF">J21TS3_35910</name>
</gene>
<proteinExistence type="predicted"/>
<name>A0ABQ4LZR2_9BACL</name>